<name>A0ABT9NBQ5_9ACTO</name>
<evidence type="ECO:0000313" key="4">
    <source>
        <dbReference type="Proteomes" id="UP001235966"/>
    </source>
</evidence>
<protein>
    <submittedName>
        <fullName evidence="3">Uncharacterized protein</fullName>
    </submittedName>
</protein>
<keyword evidence="4" id="KW-1185">Reference proteome</keyword>
<feature type="compositionally biased region" description="Pro residues" evidence="1">
    <location>
        <begin position="43"/>
        <end position="81"/>
    </location>
</feature>
<feature type="transmembrane region" description="Helical" evidence="2">
    <location>
        <begin position="192"/>
        <end position="213"/>
    </location>
</feature>
<organism evidence="3 4">
    <name type="scientific">Arcanobacterium wilhelmae</name>
    <dbReference type="NCBI Taxonomy" id="1803177"/>
    <lineage>
        <taxon>Bacteria</taxon>
        <taxon>Bacillati</taxon>
        <taxon>Actinomycetota</taxon>
        <taxon>Actinomycetes</taxon>
        <taxon>Actinomycetales</taxon>
        <taxon>Actinomycetaceae</taxon>
        <taxon>Arcanobacterium</taxon>
    </lineage>
</organism>
<sequence>MSNENAQQPQPTSGQPPVPPSYPYPPAQFPTGGGEFDYLDEPAPTPNGQPYPAAPQPQAPVPPMPAGQPYYPAPAGQPYPQAPYGQPYPQAPTPQAPVPPTPEPVAPQPTPEPVAPQPTPEPVAPQPQMAAPAPAPVSEPVVSEPATMMMAPTQPAAEQTAPMFVPAATAQPEPAQAAAPASSAQTAEKSRLPLYLLVAVLVIAVVGISAYLLRSVLLTNHSLSEPAATASAQATPSEQPSGAGEDTSPNAIATFAQNIGCASPDSDAAAIDTYVKAVVGAGEWDAAHESAVKNALRDIDGTCPKSYSAGLKKALEGASASELTALNGDWLTAARPASSDALHNSSFTTNAQNIMCSFEGDSVSCTIKGYNFPSQPSSCEGKPQTLTVNTAGEVKLHCDSQVSSSTVVPYDSQIANNGFACTTSEFGGIECWNELTGNGFRVKRAQAETF</sequence>
<keyword evidence="2" id="KW-1133">Transmembrane helix</keyword>
<feature type="compositionally biased region" description="Pro residues" evidence="1">
    <location>
        <begin position="89"/>
        <end position="125"/>
    </location>
</feature>
<dbReference type="EMBL" id="JAUSQW010000001">
    <property type="protein sequence ID" value="MDP9801146.1"/>
    <property type="molecule type" value="Genomic_DNA"/>
</dbReference>
<reference evidence="3 4" key="1">
    <citation type="submission" date="2023-07" db="EMBL/GenBank/DDBJ databases">
        <title>Sequencing the genomes of 1000 actinobacteria strains.</title>
        <authorList>
            <person name="Klenk H.-P."/>
        </authorList>
    </citation>
    <scope>NUCLEOTIDE SEQUENCE [LARGE SCALE GENOMIC DNA]</scope>
    <source>
        <strain evidence="3 4">DSM 102162</strain>
    </source>
</reference>
<feature type="compositionally biased region" description="Low complexity" evidence="1">
    <location>
        <begin position="126"/>
        <end position="139"/>
    </location>
</feature>
<gene>
    <name evidence="3" type="ORF">J2S49_001222</name>
</gene>
<proteinExistence type="predicted"/>
<dbReference type="RefSeq" id="WP_278058900.1">
    <property type="nucleotide sequence ID" value="NZ_CP121247.1"/>
</dbReference>
<dbReference type="Proteomes" id="UP001235966">
    <property type="component" value="Unassembled WGS sequence"/>
</dbReference>
<feature type="compositionally biased region" description="Low complexity" evidence="1">
    <location>
        <begin position="1"/>
        <end position="13"/>
    </location>
</feature>
<evidence type="ECO:0000256" key="2">
    <source>
        <dbReference type="SAM" id="Phobius"/>
    </source>
</evidence>
<feature type="region of interest" description="Disordered" evidence="1">
    <location>
        <begin position="229"/>
        <end position="249"/>
    </location>
</feature>
<keyword evidence="2" id="KW-0812">Transmembrane</keyword>
<keyword evidence="2" id="KW-0472">Membrane</keyword>
<comment type="caution">
    <text evidence="3">The sequence shown here is derived from an EMBL/GenBank/DDBJ whole genome shotgun (WGS) entry which is preliminary data.</text>
</comment>
<feature type="compositionally biased region" description="Low complexity" evidence="1">
    <location>
        <begin position="229"/>
        <end position="239"/>
    </location>
</feature>
<evidence type="ECO:0000256" key="1">
    <source>
        <dbReference type="SAM" id="MobiDB-lite"/>
    </source>
</evidence>
<accession>A0ABT9NBQ5</accession>
<evidence type="ECO:0000313" key="3">
    <source>
        <dbReference type="EMBL" id="MDP9801146.1"/>
    </source>
</evidence>
<feature type="compositionally biased region" description="Pro residues" evidence="1">
    <location>
        <begin position="14"/>
        <end position="28"/>
    </location>
</feature>
<feature type="region of interest" description="Disordered" evidence="1">
    <location>
        <begin position="1"/>
        <end position="139"/>
    </location>
</feature>